<accession>A0A0D2KGW3</accession>
<reference evidence="2" key="1">
    <citation type="submission" date="2014-04" db="EMBL/GenBank/DDBJ databases">
        <title>Evolutionary Origins and Diversification of the Mycorrhizal Mutualists.</title>
        <authorList>
            <consortium name="DOE Joint Genome Institute"/>
            <consortium name="Mycorrhizal Genomics Consortium"/>
            <person name="Kohler A."/>
            <person name="Kuo A."/>
            <person name="Nagy L.G."/>
            <person name="Floudas D."/>
            <person name="Copeland A."/>
            <person name="Barry K.W."/>
            <person name="Cichocki N."/>
            <person name="Veneault-Fourrey C."/>
            <person name="LaButti K."/>
            <person name="Lindquist E.A."/>
            <person name="Lipzen A."/>
            <person name="Lundell T."/>
            <person name="Morin E."/>
            <person name="Murat C."/>
            <person name="Riley R."/>
            <person name="Ohm R."/>
            <person name="Sun H."/>
            <person name="Tunlid A."/>
            <person name="Henrissat B."/>
            <person name="Grigoriev I.V."/>
            <person name="Hibbett D.S."/>
            <person name="Martin F."/>
        </authorList>
    </citation>
    <scope>NUCLEOTIDE SEQUENCE [LARGE SCALE GENOMIC DNA]</scope>
    <source>
        <strain evidence="2">FD-334 SS-4</strain>
    </source>
</reference>
<protein>
    <submittedName>
        <fullName evidence="1">Uncharacterized protein</fullName>
    </submittedName>
</protein>
<organism evidence="1 2">
    <name type="scientific">Hypholoma sublateritium (strain FD-334 SS-4)</name>
    <dbReference type="NCBI Taxonomy" id="945553"/>
    <lineage>
        <taxon>Eukaryota</taxon>
        <taxon>Fungi</taxon>
        <taxon>Dikarya</taxon>
        <taxon>Basidiomycota</taxon>
        <taxon>Agaricomycotina</taxon>
        <taxon>Agaricomycetes</taxon>
        <taxon>Agaricomycetidae</taxon>
        <taxon>Agaricales</taxon>
        <taxon>Agaricineae</taxon>
        <taxon>Strophariaceae</taxon>
        <taxon>Hypholoma</taxon>
    </lineage>
</organism>
<evidence type="ECO:0000313" key="1">
    <source>
        <dbReference type="EMBL" id="KJA13782.1"/>
    </source>
</evidence>
<name>A0A0D2KGW3_HYPSF</name>
<sequence>MARPGLMHSLPRTIFVLRQTSSYSPSPRAFLLSTRTCQRTHSAFHCIVSVASINSARISSVCFTVGVRVHWSFIVFIMIGQVEGMYAGGQGKGNGSRRGAARRGVPLPRAVRVSNPDGALCMYVYFYTQLYSFVSMYAYPVSAQFWTGFRGSRSTSMSLAYIKERDASSSNAYVIIMKERPLMGTMEWTLLRCKDIDMVVLLYKYKDAQGTNERCRAPEDIKRRGL</sequence>
<evidence type="ECO:0000313" key="2">
    <source>
        <dbReference type="Proteomes" id="UP000054270"/>
    </source>
</evidence>
<gene>
    <name evidence="1" type="ORF">HYPSUDRAFT_486579</name>
</gene>
<proteinExistence type="predicted"/>
<dbReference type="AlphaFoldDB" id="A0A0D2KGW3"/>
<keyword evidence="2" id="KW-1185">Reference proteome</keyword>
<dbReference type="Proteomes" id="UP000054270">
    <property type="component" value="Unassembled WGS sequence"/>
</dbReference>
<dbReference type="EMBL" id="KN817714">
    <property type="protein sequence ID" value="KJA13782.1"/>
    <property type="molecule type" value="Genomic_DNA"/>
</dbReference>